<evidence type="ECO:0000256" key="1">
    <source>
        <dbReference type="ARBA" id="ARBA00009477"/>
    </source>
</evidence>
<keyword evidence="3" id="KW-0732">Signal</keyword>
<name>A7IPU8_XANP2</name>
<comment type="similarity">
    <text evidence="1">Belongs to the membrane fusion protein (MFP) (TC 8.A.1) family.</text>
</comment>
<evidence type="ECO:0000256" key="4">
    <source>
        <dbReference type="ARBA" id="ARBA00023065"/>
    </source>
</evidence>
<reference evidence="9 10" key="1">
    <citation type="submission" date="2007-07" db="EMBL/GenBank/DDBJ databases">
        <title>Complete sequence of plasmid pXAUT01 of Xanthobacter autotrophicus Py2.</title>
        <authorList>
            <consortium name="US DOE Joint Genome Institute"/>
            <person name="Copeland A."/>
            <person name="Lucas S."/>
            <person name="Lapidus A."/>
            <person name="Barry K."/>
            <person name="Glavina del Rio T."/>
            <person name="Hammon N."/>
            <person name="Israni S."/>
            <person name="Dalin E."/>
            <person name="Tice H."/>
            <person name="Pitluck S."/>
            <person name="Sims D."/>
            <person name="Brettin T."/>
            <person name="Bruce D."/>
            <person name="Detter J.C."/>
            <person name="Han C."/>
            <person name="Tapia R."/>
            <person name="Brainard J."/>
            <person name="Schmutz J."/>
            <person name="Larimer F."/>
            <person name="Land M."/>
            <person name="Hauser L."/>
            <person name="Kyrpides N."/>
            <person name="Kim E."/>
            <person name="Ensigns S.A."/>
            <person name="Richardson P."/>
        </authorList>
    </citation>
    <scope>NUCLEOTIDE SEQUENCE [LARGE SCALE GENOMIC DNA]</scope>
    <source>
        <strain evidence="10">ATCC BAA-1158 / Py2</strain>
        <plasmid evidence="10">Plasmid pXAUT01</plasmid>
    </source>
</reference>
<dbReference type="PANTHER" id="PTHR30097:SF15">
    <property type="entry name" value="CATION EFFLUX SYSTEM PROTEIN CUSB"/>
    <property type="match status" value="1"/>
</dbReference>
<dbReference type="Proteomes" id="UP000002417">
    <property type="component" value="Plasmid pXAUT01"/>
</dbReference>
<feature type="region of interest" description="Disordered" evidence="5">
    <location>
        <begin position="85"/>
        <end position="106"/>
    </location>
</feature>
<keyword evidence="2" id="KW-0813">Transport</keyword>
<geneLocation type="plasmid" evidence="9 10">
    <name>pXAUT01</name>
</geneLocation>
<evidence type="ECO:0000313" key="9">
    <source>
        <dbReference type="EMBL" id="ABS70044.1"/>
    </source>
</evidence>
<evidence type="ECO:0000259" key="7">
    <source>
        <dbReference type="Pfam" id="PF25954"/>
    </source>
</evidence>
<proteinExistence type="inferred from homology"/>
<dbReference type="Pfam" id="PF25919">
    <property type="entry name" value="BSH_CusB"/>
    <property type="match status" value="1"/>
</dbReference>
<evidence type="ECO:0000259" key="6">
    <source>
        <dbReference type="Pfam" id="PF25919"/>
    </source>
</evidence>
<evidence type="ECO:0000256" key="3">
    <source>
        <dbReference type="ARBA" id="ARBA00022729"/>
    </source>
</evidence>
<evidence type="ECO:0000256" key="2">
    <source>
        <dbReference type="ARBA" id="ARBA00022448"/>
    </source>
</evidence>
<dbReference type="PANTHER" id="PTHR30097">
    <property type="entry name" value="CATION EFFLUX SYSTEM PROTEIN CUSB"/>
    <property type="match status" value="1"/>
</dbReference>
<dbReference type="HOGENOM" id="CLU_018816_13_1_5"/>
<dbReference type="InterPro" id="IPR006143">
    <property type="entry name" value="RND_pump_MFP"/>
</dbReference>
<evidence type="ECO:0000256" key="5">
    <source>
        <dbReference type="SAM" id="MobiDB-lite"/>
    </source>
</evidence>
<dbReference type="KEGG" id="xau:Xaut_4832"/>
<keyword evidence="9" id="KW-0614">Plasmid</keyword>
<dbReference type="AlphaFoldDB" id="A7IPU8"/>
<dbReference type="Pfam" id="PF25975">
    <property type="entry name" value="CzcB_C"/>
    <property type="match status" value="1"/>
</dbReference>
<feature type="compositionally biased region" description="Basic and acidic residues" evidence="5">
    <location>
        <begin position="92"/>
        <end position="106"/>
    </location>
</feature>
<keyword evidence="10" id="KW-1185">Reference proteome</keyword>
<sequence length="472" mass="49956">MKRTVLRGLTLVALVAAGAGGYWAGHRGIVIPGASTLFGTTTVAAETPPPSGSVIYYKAPDGRPVYSAAPGRTADDRPFLPVRASEEVSFEETPRAEAEKPAGSGERRILYYRNPMGLPDTSPVPRKDSMGMDYIPVYDGEAEDGPVLKIPPGKLQRSGVRTEVVERRPLDRLVRVPGLVQLDERRIAVVATRSPAFLDAVANVTTGERVVKGQALARLYAPDIAAAGAQYITDLNGGVRGASAGGGRQRLENLGVPAEAIAEIERTRKVPLSMTWRAPRDGVVLERNAVDGMRAEPGAVLFRIADISTLWVLADVPEHDLAAVRIGASASVRVRGRPGVAFNGQVSLVYPQVSEVTRTARVRIEIANPDGVLLPNMYADVAVGTGDAAPVLAVPDGAVIDTGTRQMVILDRGDGRFEPRDVAVGHSGQGFTEIRAGLAEGDRVVVAANFLIDAESNLKAALRGLAPVEAKP</sequence>
<dbReference type="InterPro" id="IPR058649">
    <property type="entry name" value="CzcB_C"/>
</dbReference>
<dbReference type="GO" id="GO:0015679">
    <property type="term" value="P:plasma membrane copper ion transport"/>
    <property type="evidence" value="ECO:0007669"/>
    <property type="project" value="TreeGrafter"/>
</dbReference>
<dbReference type="EMBL" id="CP000782">
    <property type="protein sequence ID" value="ABS70044.1"/>
    <property type="molecule type" value="Genomic_DNA"/>
</dbReference>
<dbReference type="Pfam" id="PF25954">
    <property type="entry name" value="Beta-barrel_RND_2"/>
    <property type="match status" value="1"/>
</dbReference>
<dbReference type="GO" id="GO:0016020">
    <property type="term" value="C:membrane"/>
    <property type="evidence" value="ECO:0007669"/>
    <property type="project" value="InterPro"/>
</dbReference>
<organism evidence="9 10">
    <name type="scientific">Xanthobacter autotrophicus (strain ATCC BAA-1158 / Py2)</name>
    <dbReference type="NCBI Taxonomy" id="78245"/>
    <lineage>
        <taxon>Bacteria</taxon>
        <taxon>Pseudomonadati</taxon>
        <taxon>Pseudomonadota</taxon>
        <taxon>Alphaproteobacteria</taxon>
        <taxon>Hyphomicrobiales</taxon>
        <taxon>Xanthobacteraceae</taxon>
        <taxon>Xanthobacter</taxon>
    </lineage>
</organism>
<dbReference type="InterPro" id="IPR058792">
    <property type="entry name" value="Beta-barrel_RND_2"/>
</dbReference>
<dbReference type="InterPro" id="IPR058790">
    <property type="entry name" value="BSH_CusB"/>
</dbReference>
<keyword evidence="4" id="KW-0406">Ion transport</keyword>
<dbReference type="GO" id="GO:0022857">
    <property type="term" value="F:transmembrane transporter activity"/>
    <property type="evidence" value="ECO:0007669"/>
    <property type="project" value="InterPro"/>
</dbReference>
<dbReference type="OrthoDB" id="9806939at2"/>
<dbReference type="PhylomeDB" id="A7IPU8"/>
<feature type="domain" description="CusB-like barrel-sandwich hybrid" evidence="6">
    <location>
        <begin position="187"/>
        <end position="305"/>
    </location>
</feature>
<dbReference type="NCBIfam" id="TIGR01730">
    <property type="entry name" value="RND_mfp"/>
    <property type="match status" value="1"/>
</dbReference>
<protein>
    <submittedName>
        <fullName evidence="9">Efflux transporter, RND family, MFP subunit</fullName>
    </submittedName>
</protein>
<dbReference type="GO" id="GO:0046914">
    <property type="term" value="F:transition metal ion binding"/>
    <property type="evidence" value="ECO:0007669"/>
    <property type="project" value="TreeGrafter"/>
</dbReference>
<evidence type="ECO:0000259" key="8">
    <source>
        <dbReference type="Pfam" id="PF25975"/>
    </source>
</evidence>
<evidence type="ECO:0000313" key="10">
    <source>
        <dbReference type="Proteomes" id="UP000002417"/>
    </source>
</evidence>
<dbReference type="Gene3D" id="2.40.30.170">
    <property type="match status" value="1"/>
</dbReference>
<dbReference type="Gene3D" id="2.40.420.20">
    <property type="match status" value="1"/>
</dbReference>
<dbReference type="GO" id="GO:0060003">
    <property type="term" value="P:copper ion export"/>
    <property type="evidence" value="ECO:0007669"/>
    <property type="project" value="TreeGrafter"/>
</dbReference>
<dbReference type="SUPFAM" id="SSF111369">
    <property type="entry name" value="HlyD-like secretion proteins"/>
    <property type="match status" value="1"/>
</dbReference>
<gene>
    <name evidence="9" type="ordered locus">Xaut_4832</name>
</gene>
<dbReference type="FunFam" id="2.40.420.20:FF:000003">
    <property type="entry name" value="Cation efflux system protein cusB"/>
    <property type="match status" value="1"/>
</dbReference>
<dbReference type="GO" id="GO:0030288">
    <property type="term" value="C:outer membrane-bounded periplasmic space"/>
    <property type="evidence" value="ECO:0007669"/>
    <property type="project" value="TreeGrafter"/>
</dbReference>
<dbReference type="eggNOG" id="COG0845">
    <property type="taxonomic scope" value="Bacteria"/>
</dbReference>
<feature type="domain" description="CusB-like beta-barrel" evidence="7">
    <location>
        <begin position="309"/>
        <end position="384"/>
    </location>
</feature>
<feature type="domain" description="CzcB-like C-terminal circularly permuted SH3-like" evidence="8">
    <location>
        <begin position="392"/>
        <end position="452"/>
    </location>
</feature>
<dbReference type="FunFam" id="2.40.30.170:FF:000010">
    <property type="entry name" value="Efflux RND transporter periplasmic adaptor subunit"/>
    <property type="match status" value="1"/>
</dbReference>
<dbReference type="InterPro" id="IPR051909">
    <property type="entry name" value="MFP_Cation_Efflux"/>
</dbReference>
<accession>A7IPU8</accession>